<organism evidence="1 2">
    <name type="scientific">Sulfobacillus benefaciens</name>
    <dbReference type="NCBI Taxonomy" id="453960"/>
    <lineage>
        <taxon>Bacteria</taxon>
        <taxon>Bacillati</taxon>
        <taxon>Bacillota</taxon>
        <taxon>Clostridia</taxon>
        <taxon>Eubacteriales</taxon>
        <taxon>Clostridiales Family XVII. Incertae Sedis</taxon>
        <taxon>Sulfobacillus</taxon>
    </lineage>
</organism>
<name>A0A2T2WFV1_9FIRM</name>
<protein>
    <submittedName>
        <fullName evidence="1">Uncharacterized protein</fullName>
    </submittedName>
</protein>
<proteinExistence type="predicted"/>
<dbReference type="AlphaFoldDB" id="A0A2T2WFV1"/>
<comment type="caution">
    <text evidence="1">The sequence shown here is derived from an EMBL/GenBank/DDBJ whole genome shotgun (WGS) entry which is preliminary data.</text>
</comment>
<dbReference type="EMBL" id="PXYT01000143">
    <property type="protein sequence ID" value="PSR21131.1"/>
    <property type="molecule type" value="Genomic_DNA"/>
</dbReference>
<gene>
    <name evidence="1" type="ORF">C7B43_21475</name>
</gene>
<accession>A0A2T2WFV1</accession>
<reference evidence="1 2" key="1">
    <citation type="journal article" date="2014" name="BMC Genomics">
        <title>Comparison of environmental and isolate Sulfobacillus genomes reveals diverse carbon, sulfur, nitrogen, and hydrogen metabolisms.</title>
        <authorList>
            <person name="Justice N.B."/>
            <person name="Norman A."/>
            <person name="Brown C.T."/>
            <person name="Singh A."/>
            <person name="Thomas B.C."/>
            <person name="Banfield J.F."/>
        </authorList>
    </citation>
    <scope>NUCLEOTIDE SEQUENCE [LARGE SCALE GENOMIC DNA]</scope>
    <source>
        <strain evidence="1">AMDSBA1</strain>
    </source>
</reference>
<evidence type="ECO:0000313" key="1">
    <source>
        <dbReference type="EMBL" id="PSR21131.1"/>
    </source>
</evidence>
<dbReference type="Proteomes" id="UP000242699">
    <property type="component" value="Unassembled WGS sequence"/>
</dbReference>
<sequence length="83" mass="9871">MTMQYIESDDSDDMGRLIDQWLEELPEEATSVEKQFGAEILGQWARNGWWFCDDDPERTVLNNFLEWSRRHNISFGWSIIGQE</sequence>
<evidence type="ECO:0000313" key="2">
    <source>
        <dbReference type="Proteomes" id="UP000242699"/>
    </source>
</evidence>